<dbReference type="EMBL" id="CAJHIT010000007">
    <property type="protein sequence ID" value="CAD6502884.1"/>
    <property type="molecule type" value="Genomic_DNA"/>
</dbReference>
<dbReference type="Proteomes" id="UP000683417">
    <property type="component" value="Unassembled WGS sequence"/>
</dbReference>
<organism evidence="2 3">
    <name type="scientific">Blumeria graminis f. sp. triticale</name>
    <dbReference type="NCBI Taxonomy" id="1689686"/>
    <lineage>
        <taxon>Eukaryota</taxon>
        <taxon>Fungi</taxon>
        <taxon>Dikarya</taxon>
        <taxon>Ascomycota</taxon>
        <taxon>Pezizomycotina</taxon>
        <taxon>Leotiomycetes</taxon>
        <taxon>Erysiphales</taxon>
        <taxon>Erysiphaceae</taxon>
        <taxon>Blumeria</taxon>
    </lineage>
</organism>
<feature type="chain" id="PRO_5040907763" evidence="1">
    <location>
        <begin position="25"/>
        <end position="69"/>
    </location>
</feature>
<feature type="signal peptide" evidence="1">
    <location>
        <begin position="1"/>
        <end position="24"/>
    </location>
</feature>
<protein>
    <submittedName>
        <fullName evidence="2">BgTH12-02558</fullName>
    </submittedName>
</protein>
<proteinExistence type="predicted"/>
<evidence type="ECO:0000256" key="1">
    <source>
        <dbReference type="SAM" id="SignalP"/>
    </source>
</evidence>
<dbReference type="AlphaFoldDB" id="A0A9W4GET1"/>
<comment type="caution">
    <text evidence="2">The sequence shown here is derived from an EMBL/GenBank/DDBJ whole genome shotgun (WGS) entry which is preliminary data.</text>
</comment>
<reference evidence="2" key="1">
    <citation type="submission" date="2020-10" db="EMBL/GenBank/DDBJ databases">
        <authorList>
            <person name="Muller C M."/>
        </authorList>
    </citation>
    <scope>NUCLEOTIDE SEQUENCE</scope>
    <source>
        <strain evidence="2">THUN-12</strain>
    </source>
</reference>
<sequence>MKFFNAPLTAALTGLLLLVPTAHGLFEFKCNSGEIVSENLVRSNGGAASFYECREGDPAPPAGEWFGVK</sequence>
<evidence type="ECO:0000313" key="3">
    <source>
        <dbReference type="Proteomes" id="UP000683417"/>
    </source>
</evidence>
<accession>A0A9W4GET1</accession>
<evidence type="ECO:0000313" key="2">
    <source>
        <dbReference type="EMBL" id="CAD6502884.1"/>
    </source>
</evidence>
<gene>
    <name evidence="2" type="ORF">BGTH12_LOCUS4242</name>
</gene>
<keyword evidence="1" id="KW-0732">Signal</keyword>
<name>A0A9W4GET1_BLUGR</name>